<reference evidence="4" key="1">
    <citation type="journal article" date="2019" name="Sci. Rep.">
        <title>Draft genome of Tanacetum cinerariifolium, the natural source of mosquito coil.</title>
        <authorList>
            <person name="Yamashiro T."/>
            <person name="Shiraishi A."/>
            <person name="Satake H."/>
            <person name="Nakayama K."/>
        </authorList>
    </citation>
    <scope>NUCLEOTIDE SEQUENCE</scope>
</reference>
<feature type="compositionally biased region" description="Polar residues" evidence="2">
    <location>
        <begin position="729"/>
        <end position="753"/>
    </location>
</feature>
<evidence type="ECO:0000259" key="3">
    <source>
        <dbReference type="Pfam" id="PF07727"/>
    </source>
</evidence>
<keyword evidence="1" id="KW-0175">Coiled coil</keyword>
<evidence type="ECO:0000256" key="2">
    <source>
        <dbReference type="SAM" id="MobiDB-lite"/>
    </source>
</evidence>
<organism evidence="4">
    <name type="scientific">Tanacetum cinerariifolium</name>
    <name type="common">Dalmatian daisy</name>
    <name type="synonym">Chrysanthemum cinerariifolium</name>
    <dbReference type="NCBI Taxonomy" id="118510"/>
    <lineage>
        <taxon>Eukaryota</taxon>
        <taxon>Viridiplantae</taxon>
        <taxon>Streptophyta</taxon>
        <taxon>Embryophyta</taxon>
        <taxon>Tracheophyta</taxon>
        <taxon>Spermatophyta</taxon>
        <taxon>Magnoliopsida</taxon>
        <taxon>eudicotyledons</taxon>
        <taxon>Gunneridae</taxon>
        <taxon>Pentapetalae</taxon>
        <taxon>asterids</taxon>
        <taxon>campanulids</taxon>
        <taxon>Asterales</taxon>
        <taxon>Asteraceae</taxon>
        <taxon>Asteroideae</taxon>
        <taxon>Anthemideae</taxon>
        <taxon>Anthemidinae</taxon>
        <taxon>Tanacetum</taxon>
    </lineage>
</organism>
<feature type="coiled-coil region" evidence="1">
    <location>
        <begin position="130"/>
        <end position="157"/>
    </location>
</feature>
<name>A0A6L2P7I3_TANCI</name>
<feature type="coiled-coil region" evidence="1">
    <location>
        <begin position="755"/>
        <end position="782"/>
    </location>
</feature>
<feature type="domain" description="Reverse transcriptase Ty1/copia-type" evidence="3">
    <location>
        <begin position="548"/>
        <end position="600"/>
    </location>
</feature>
<dbReference type="Pfam" id="PF07727">
    <property type="entry name" value="RVT_2"/>
    <property type="match status" value="1"/>
</dbReference>
<accession>A0A6L2P7I3</accession>
<feature type="compositionally biased region" description="Basic and acidic residues" evidence="2">
    <location>
        <begin position="832"/>
        <end position="851"/>
    </location>
</feature>
<comment type="caution">
    <text evidence="4">The sequence shown here is derived from an EMBL/GenBank/DDBJ whole genome shotgun (WGS) entry which is preliminary data.</text>
</comment>
<proteinExistence type="predicted"/>
<protein>
    <submittedName>
        <fullName evidence="4">Retrovirus-related Pol polyprotein from transposon TNT 1-94</fullName>
    </submittedName>
</protein>
<feature type="coiled-coil region" evidence="1">
    <location>
        <begin position="220"/>
        <end position="277"/>
    </location>
</feature>
<feature type="compositionally biased region" description="Polar residues" evidence="2">
    <location>
        <begin position="889"/>
        <end position="913"/>
    </location>
</feature>
<gene>
    <name evidence="4" type="ORF">Tci_066304</name>
</gene>
<feature type="compositionally biased region" description="Basic and acidic residues" evidence="2">
    <location>
        <begin position="810"/>
        <end position="825"/>
    </location>
</feature>
<evidence type="ECO:0000313" key="4">
    <source>
        <dbReference type="EMBL" id="GEU94326.1"/>
    </source>
</evidence>
<evidence type="ECO:0000256" key="1">
    <source>
        <dbReference type="SAM" id="Coils"/>
    </source>
</evidence>
<dbReference type="EMBL" id="BKCJ010011049">
    <property type="protein sequence ID" value="GEU94326.1"/>
    <property type="molecule type" value="Genomic_DNA"/>
</dbReference>
<sequence>MLLAMNNEAESNLNNEENDFMLDTSYGEETMEELTVVVMLMARIQQADGNAETVPSYDAKAVSEVNASSKVHEQMRHEKRKTIIQTFDDDQIDSNIIFDDPYVENNGDTSNHDSNDYDEYHKIQMLAYDVQREAEIKKQLNNELKKQKMLIQKELEMCQSIQAIHMLGKTPNKVYDPFLKAGLGYKNPERLKKAITAQLQMYDGENLYSVPLKIDSPDLKETLEDTKESQLKMRNKMKNELLKDELAKSLSDSKDIQANLLKRIKILENNFKRSQAQSIDFELKLQHQKVKMACNVSWKSKFSILNDENVLLKTQVESVVEERENIKLEFQKLFNSIKATWNQHQKEVDELIEHVNKKTYAYANVRAQNQDLLMIIFELKYKLMTNEKGKQVSTKFDKYEISGTLLYYATSSQEVSDNSSANTIDNEHTSSSSSIVIEEDEAPQIVSSLAEQVATEPNSSVLNENTDEFVQEDVADFNGNVFCNAPPTPVFEEAESSLTYQYPTNMHEFHQKRHSSNRWTKNHPIKQVIGDPSKPVMIINRLQTDVFKWIWKNKTDADNTIIENKSRLVAKGYSQEEGIDFEVSFASVVRLEAVKIFVDFRFELIAYSDVNLAGCNDDCKSTSRGIQFLRDKLINWSSKKQNCTAMSTAKAETVSKVPGPEETIKFMLNTQQFVYTMDMFRDILYLPAETLDNPFVAPVNIKTIEAFMNKVGYQGVVDKSTPRAHRTPTHTASLQGKKSKQSAGESSSPRQSYKITIKRKKLTDAQENIAKLQEKLAEDEIKKLVKGDEDEESYASEFANLVLNDEVDDFGTRLEPGSHKENPEKVDDDDIEIGKEKKDDVEIEKEKKDEKIKKERNNDNVEETNKVVKDKDIVNDVTGSTEIKKEQKQTPISSPTRSPMNVSSFDKTVSEELTATASPTTATTSKASSTTKRKKQSIYFNSNTLPGSIAGMCRRCGLIRSYIKNKFVTHDFFMSKIREVLDHCNKVVSDPTFAKTKEMITQKMPCLVNLAVNKDREVDPIKAKEMIPKKFATHGQKMIEELFRKHIQNTTLNL</sequence>
<dbReference type="AlphaFoldDB" id="A0A6L2P7I3"/>
<feature type="region of interest" description="Disordered" evidence="2">
    <location>
        <begin position="718"/>
        <end position="753"/>
    </location>
</feature>
<feature type="compositionally biased region" description="Low complexity" evidence="2">
    <location>
        <begin position="914"/>
        <end position="930"/>
    </location>
</feature>
<feature type="region of interest" description="Disordered" evidence="2">
    <location>
        <begin position="878"/>
        <end position="935"/>
    </location>
</feature>
<feature type="region of interest" description="Disordered" evidence="2">
    <location>
        <begin position="809"/>
        <end position="851"/>
    </location>
</feature>
<dbReference type="InterPro" id="IPR013103">
    <property type="entry name" value="RVT_2"/>
</dbReference>